<feature type="transmembrane region" description="Helical" evidence="1">
    <location>
        <begin position="46"/>
        <end position="63"/>
    </location>
</feature>
<gene>
    <name evidence="2" type="ORF">M378DRAFT_14519</name>
</gene>
<feature type="transmembrane region" description="Helical" evidence="1">
    <location>
        <begin position="116"/>
        <end position="139"/>
    </location>
</feature>
<keyword evidence="1" id="KW-1133">Transmembrane helix</keyword>
<dbReference type="OrthoDB" id="3357408at2759"/>
<feature type="transmembrane region" description="Helical" evidence="1">
    <location>
        <begin position="228"/>
        <end position="247"/>
    </location>
</feature>
<accession>A0A0C2SAM4</accession>
<dbReference type="Proteomes" id="UP000054549">
    <property type="component" value="Unassembled WGS sequence"/>
</dbReference>
<dbReference type="AlphaFoldDB" id="A0A0C2SAM4"/>
<dbReference type="HOGENOM" id="CLU_044614_1_1_1"/>
<organism evidence="2 3">
    <name type="scientific">Amanita muscaria (strain Koide BX008)</name>
    <dbReference type="NCBI Taxonomy" id="946122"/>
    <lineage>
        <taxon>Eukaryota</taxon>
        <taxon>Fungi</taxon>
        <taxon>Dikarya</taxon>
        <taxon>Basidiomycota</taxon>
        <taxon>Agaricomycotina</taxon>
        <taxon>Agaricomycetes</taxon>
        <taxon>Agaricomycetidae</taxon>
        <taxon>Agaricales</taxon>
        <taxon>Pluteineae</taxon>
        <taxon>Amanitaceae</taxon>
        <taxon>Amanita</taxon>
    </lineage>
</organism>
<feature type="transmembrane region" description="Helical" evidence="1">
    <location>
        <begin position="191"/>
        <end position="216"/>
    </location>
</feature>
<evidence type="ECO:0008006" key="4">
    <source>
        <dbReference type="Google" id="ProtNLM"/>
    </source>
</evidence>
<feature type="transmembrane region" description="Helical" evidence="1">
    <location>
        <begin position="12"/>
        <end position="34"/>
    </location>
</feature>
<dbReference type="EMBL" id="KN818308">
    <property type="protein sequence ID" value="KIL59870.1"/>
    <property type="molecule type" value="Genomic_DNA"/>
</dbReference>
<keyword evidence="1" id="KW-0472">Membrane</keyword>
<evidence type="ECO:0000313" key="2">
    <source>
        <dbReference type="EMBL" id="KIL59870.1"/>
    </source>
</evidence>
<evidence type="ECO:0000313" key="3">
    <source>
        <dbReference type="Proteomes" id="UP000054549"/>
    </source>
</evidence>
<feature type="transmembrane region" description="Helical" evidence="1">
    <location>
        <begin position="83"/>
        <end position="104"/>
    </location>
</feature>
<sequence>MISYTEASTIAITLRATLFGIYMSTFFYCLRWLVFMDEGWTRRKDIKWGILTVTLAIFALLTADFGINLKGTLLSAAEGFHSWSVLSLIVETLITIIIDSVLIYRCWIVWNKSWRIVSGLLLLLLCNIVFLAVLTYWGILELEAEEGLFHVEIIHLHEVSLTCTIVIDVCATSAIIWQIQRNGITQHLLHFATRVVAESGLSYTLTSLMFLCAISIDDAPVDLRMITQAIRYPITGITFNVILIRVAHHRADENTRRGPSLEFITFAENNLPNDSESQSCPV</sequence>
<feature type="transmembrane region" description="Helical" evidence="1">
    <location>
        <begin position="159"/>
        <end position="179"/>
    </location>
</feature>
<dbReference type="InParanoid" id="A0A0C2SAM4"/>
<keyword evidence="3" id="KW-1185">Reference proteome</keyword>
<proteinExistence type="predicted"/>
<evidence type="ECO:0000256" key="1">
    <source>
        <dbReference type="SAM" id="Phobius"/>
    </source>
</evidence>
<keyword evidence="1" id="KW-0812">Transmembrane</keyword>
<protein>
    <recommendedName>
        <fullName evidence="4">Integral membrane protein</fullName>
    </recommendedName>
</protein>
<name>A0A0C2SAM4_AMAMK</name>
<reference evidence="2 3" key="1">
    <citation type="submission" date="2014-04" db="EMBL/GenBank/DDBJ databases">
        <title>Evolutionary Origins and Diversification of the Mycorrhizal Mutualists.</title>
        <authorList>
            <consortium name="DOE Joint Genome Institute"/>
            <consortium name="Mycorrhizal Genomics Consortium"/>
            <person name="Kohler A."/>
            <person name="Kuo A."/>
            <person name="Nagy L.G."/>
            <person name="Floudas D."/>
            <person name="Copeland A."/>
            <person name="Barry K.W."/>
            <person name="Cichocki N."/>
            <person name="Veneault-Fourrey C."/>
            <person name="LaButti K."/>
            <person name="Lindquist E.A."/>
            <person name="Lipzen A."/>
            <person name="Lundell T."/>
            <person name="Morin E."/>
            <person name="Murat C."/>
            <person name="Riley R."/>
            <person name="Ohm R."/>
            <person name="Sun H."/>
            <person name="Tunlid A."/>
            <person name="Henrissat B."/>
            <person name="Grigoriev I.V."/>
            <person name="Hibbett D.S."/>
            <person name="Martin F."/>
        </authorList>
    </citation>
    <scope>NUCLEOTIDE SEQUENCE [LARGE SCALE GENOMIC DNA]</scope>
    <source>
        <strain evidence="2 3">Koide BX008</strain>
    </source>
</reference>